<dbReference type="SUPFAM" id="SSF56645">
    <property type="entry name" value="Acyl-CoA dehydrogenase NM domain-like"/>
    <property type="match status" value="1"/>
</dbReference>
<keyword evidence="2" id="KW-0285">Flavoprotein</keyword>
<gene>
    <name evidence="5" type="ORF">AM593_07181</name>
</gene>
<dbReference type="PANTHER" id="PTHR43831:SF1">
    <property type="entry name" value="ISOBUTYRYL-COA DEHYDROGENASE, MITOCHONDRIAL"/>
    <property type="match status" value="1"/>
</dbReference>
<feature type="non-terminal residue" evidence="5">
    <location>
        <position position="1"/>
    </location>
</feature>
<dbReference type="InterPro" id="IPR009100">
    <property type="entry name" value="AcylCoA_DH/oxidase_NM_dom_sf"/>
</dbReference>
<dbReference type="SMR" id="A0A3R5TM06"/>
<evidence type="ECO:0000313" key="5">
    <source>
        <dbReference type="EMBL" id="OPL20712.1"/>
    </source>
</evidence>
<dbReference type="InterPro" id="IPR046373">
    <property type="entry name" value="Acyl-CoA_Oxase/DH_mid-dom_sf"/>
</dbReference>
<dbReference type="InterPro" id="IPR052547">
    <property type="entry name" value="Mito_Isobutyryl-CoADH"/>
</dbReference>
<name>A0A3R5TM06_MYTGA</name>
<organism evidence="5 6">
    <name type="scientific">Mytilus galloprovincialis</name>
    <name type="common">Mediterranean mussel</name>
    <dbReference type="NCBI Taxonomy" id="29158"/>
    <lineage>
        <taxon>Eukaryota</taxon>
        <taxon>Metazoa</taxon>
        <taxon>Spiralia</taxon>
        <taxon>Lophotrochozoa</taxon>
        <taxon>Mollusca</taxon>
        <taxon>Bivalvia</taxon>
        <taxon>Autobranchia</taxon>
        <taxon>Pteriomorphia</taxon>
        <taxon>Mytilida</taxon>
        <taxon>Mytiloidea</taxon>
        <taxon>Mytilidae</taxon>
        <taxon>Mytilinae</taxon>
        <taxon>Mytilus</taxon>
    </lineage>
</organism>
<comment type="cofactor">
    <cofactor evidence="1">
        <name>FAD</name>
        <dbReference type="ChEBI" id="CHEBI:57692"/>
    </cofactor>
</comment>
<dbReference type="EMBL" id="KV601688">
    <property type="protein sequence ID" value="OPL20712.1"/>
    <property type="molecule type" value="Genomic_DNA"/>
</dbReference>
<keyword evidence="3" id="KW-0274">FAD</keyword>
<dbReference type="AlphaFoldDB" id="A0A3R5TM06"/>
<dbReference type="Pfam" id="PF02770">
    <property type="entry name" value="Acyl-CoA_dh_M"/>
    <property type="match status" value="1"/>
</dbReference>
<dbReference type="GO" id="GO:0016627">
    <property type="term" value="F:oxidoreductase activity, acting on the CH-CH group of donors"/>
    <property type="evidence" value="ECO:0007669"/>
    <property type="project" value="InterPro"/>
</dbReference>
<dbReference type="PANTHER" id="PTHR43831">
    <property type="entry name" value="ISOBUTYRYL-COA DEHYDROGENASE"/>
    <property type="match status" value="1"/>
</dbReference>
<feature type="domain" description="Acyl-CoA oxidase/dehydrogenase middle" evidence="4">
    <location>
        <begin position="40"/>
        <end position="116"/>
    </location>
</feature>
<dbReference type="InterPro" id="IPR037069">
    <property type="entry name" value="AcylCoA_DH/ox_N_sf"/>
</dbReference>
<sequence length="117" mass="12743">MAVQKVKLHMCAWMIDEFANDDLRQKWIPQLAGMEKLASYCLTEPDNGSDAGNIKTSAKLQGDHYIVNGTKVFISGGGDTDVYVVMCRTGEAGPKGITCMLVDKESPGLAFGQKEKK</sequence>
<feature type="non-terminal residue" evidence="5">
    <location>
        <position position="117"/>
    </location>
</feature>
<evidence type="ECO:0000256" key="3">
    <source>
        <dbReference type="ARBA" id="ARBA00022827"/>
    </source>
</evidence>
<dbReference type="Gene3D" id="1.10.540.10">
    <property type="entry name" value="Acyl-CoA dehydrogenase/oxidase, N-terminal domain"/>
    <property type="match status" value="1"/>
</dbReference>
<dbReference type="Proteomes" id="UP000266721">
    <property type="component" value="Unassembled WGS sequence"/>
</dbReference>
<evidence type="ECO:0000256" key="1">
    <source>
        <dbReference type="ARBA" id="ARBA00001974"/>
    </source>
</evidence>
<evidence type="ECO:0000313" key="6">
    <source>
        <dbReference type="Proteomes" id="UP000266721"/>
    </source>
</evidence>
<protein>
    <submittedName>
        <fullName evidence="5">Isobutyryl mitochondrial</fullName>
    </submittedName>
</protein>
<dbReference type="GO" id="GO:0050660">
    <property type="term" value="F:flavin adenine dinucleotide binding"/>
    <property type="evidence" value="ECO:0007669"/>
    <property type="project" value="InterPro"/>
</dbReference>
<evidence type="ECO:0000256" key="2">
    <source>
        <dbReference type="ARBA" id="ARBA00022630"/>
    </source>
</evidence>
<dbReference type="GO" id="GO:0005739">
    <property type="term" value="C:mitochondrion"/>
    <property type="evidence" value="ECO:0007669"/>
    <property type="project" value="TreeGrafter"/>
</dbReference>
<proteinExistence type="predicted"/>
<keyword evidence="6" id="KW-1185">Reference proteome</keyword>
<dbReference type="InterPro" id="IPR006091">
    <property type="entry name" value="Acyl-CoA_Oxase/DH_mid-dom"/>
</dbReference>
<evidence type="ECO:0000259" key="4">
    <source>
        <dbReference type="Pfam" id="PF02770"/>
    </source>
</evidence>
<accession>A0A3R5TM06</accession>
<reference evidence="5 6" key="1">
    <citation type="journal article" date="2016" name="PLoS ONE">
        <title>A First Insight into the Genome of the Filter-Feeder Mussel Mytilus galloprovincialis.</title>
        <authorList>
            <person name="Murgarella M."/>
            <person name="Puiu D."/>
            <person name="Novoa B."/>
            <person name="Figueras A."/>
            <person name="Posada D."/>
            <person name="Canchaya C."/>
        </authorList>
    </citation>
    <scope>NUCLEOTIDE SEQUENCE [LARGE SCALE GENOMIC DNA]</scope>
    <source>
        <tissue evidence="5">Muscle</tissue>
    </source>
</reference>
<dbReference type="Gene3D" id="2.40.110.10">
    <property type="entry name" value="Butyryl-CoA Dehydrogenase, subunit A, domain 2"/>
    <property type="match status" value="1"/>
</dbReference>